<dbReference type="PANTHER" id="PTHR43749">
    <property type="entry name" value="RNA-SPLICING LIGASE RTCB"/>
    <property type="match status" value="1"/>
</dbReference>
<dbReference type="EC" id="6.5.1.8" evidence="2"/>
<dbReference type="InterPro" id="IPR036025">
    <property type="entry name" value="RtcB-like_sf"/>
</dbReference>
<protein>
    <recommendedName>
        <fullName evidence="2">3'-phosphate/5'-hydroxy nucleic acid ligase</fullName>
        <ecNumber evidence="2">6.5.1.8</ecNumber>
    </recommendedName>
</protein>
<evidence type="ECO:0000313" key="10">
    <source>
        <dbReference type="EMBL" id="MFD2248009.1"/>
    </source>
</evidence>
<evidence type="ECO:0000256" key="9">
    <source>
        <dbReference type="ARBA" id="ARBA00047746"/>
    </source>
</evidence>
<sequence length="478" mass="52461">MKKKNKQKSTKLAASDLQKIGFPAGKPLGTALNIIHTYYTDLGKNHQIELLQDVMAAPDQYQLHATLGPLAQAILARNETKPVDLKQERQEYKVYGAEGIQEGAFQQMEIAMCLPVTHAGALMPDAHQGYGLPIGGVLATLNAVIPYGVGVDIGCRMSMSIYDIHHGFLNKNREELKKMLMDNTRFGFTSFKKPMYHEVMDRHEFSEIPIVHELKDRAYQQLGTSGGGNHFVEFGTVEIQDANNEFGLPLGTYLSVLSHSGSRGLGANIAGYYTKVAMDVCRLPLEAKHLAWLDLDTEAGQEYWMAMNLAGDYASACHHQIHQRLSAALGTEPMATIENHHNFAWKEKDAKGREVIVHRKGATPAGKGVLGIIPGSMATPGFIVRGKGDPASLNSASHGAGRVMSRTQAQKTLSLPDVQKQLKKAGIEVIGSSLDEAPMVYKDIHKVMASQEDLVEIVGTFQPKIVRMNGDEKYMEVD</sequence>
<dbReference type="Proteomes" id="UP001597374">
    <property type="component" value="Unassembled WGS sequence"/>
</dbReference>
<gene>
    <name evidence="10" type="ORF">ACFSKP_17200</name>
</gene>
<comment type="catalytic activity">
    <reaction evidence="9">
        <text>a 3'-end 3'-phospho-ribonucleotide-RNA + a 5'-end dephospho-ribonucleoside-RNA + GTP = a ribonucleotidyl-ribonucleotide-RNA + GMP + diphosphate</text>
        <dbReference type="Rhea" id="RHEA:68076"/>
        <dbReference type="Rhea" id="RHEA-COMP:10463"/>
        <dbReference type="Rhea" id="RHEA-COMP:13936"/>
        <dbReference type="Rhea" id="RHEA-COMP:17355"/>
        <dbReference type="ChEBI" id="CHEBI:33019"/>
        <dbReference type="ChEBI" id="CHEBI:37565"/>
        <dbReference type="ChEBI" id="CHEBI:58115"/>
        <dbReference type="ChEBI" id="CHEBI:83062"/>
        <dbReference type="ChEBI" id="CHEBI:138284"/>
        <dbReference type="ChEBI" id="CHEBI:173118"/>
        <dbReference type="EC" id="6.5.1.8"/>
    </reaction>
</comment>
<keyword evidence="3 10" id="KW-0436">Ligase</keyword>
<dbReference type="EMBL" id="JBHUIM010000002">
    <property type="protein sequence ID" value="MFD2248009.1"/>
    <property type="molecule type" value="Genomic_DNA"/>
</dbReference>
<reference evidence="11" key="1">
    <citation type="journal article" date="2019" name="Int. J. Syst. Evol. Microbiol.">
        <title>The Global Catalogue of Microorganisms (GCM) 10K type strain sequencing project: providing services to taxonomists for standard genome sequencing and annotation.</title>
        <authorList>
            <consortium name="The Broad Institute Genomics Platform"/>
            <consortium name="The Broad Institute Genome Sequencing Center for Infectious Disease"/>
            <person name="Wu L."/>
            <person name="Ma J."/>
        </authorList>
    </citation>
    <scope>NUCLEOTIDE SEQUENCE [LARGE SCALE GENOMIC DNA]</scope>
    <source>
        <strain evidence="11">CGMCC 4.1782</strain>
    </source>
</reference>
<keyword evidence="11" id="KW-1185">Reference proteome</keyword>
<dbReference type="SUPFAM" id="SSF103365">
    <property type="entry name" value="Hypothetical protein PH1602"/>
    <property type="match status" value="1"/>
</dbReference>
<evidence type="ECO:0000256" key="7">
    <source>
        <dbReference type="ARBA" id="ARBA00023134"/>
    </source>
</evidence>
<keyword evidence="7" id="KW-0342">GTP-binding</keyword>
<dbReference type="RefSeq" id="WP_250431334.1">
    <property type="nucleotide sequence ID" value="NZ_JALPRR010000003.1"/>
</dbReference>
<evidence type="ECO:0000256" key="5">
    <source>
        <dbReference type="ARBA" id="ARBA00022741"/>
    </source>
</evidence>
<keyword evidence="6" id="KW-0692">RNA repair</keyword>
<dbReference type="PANTHER" id="PTHR43749:SF2">
    <property type="entry name" value="RNA-SPLICING LIGASE RTCB"/>
    <property type="match status" value="1"/>
</dbReference>
<evidence type="ECO:0000256" key="2">
    <source>
        <dbReference type="ARBA" id="ARBA00012726"/>
    </source>
</evidence>
<evidence type="ECO:0000256" key="6">
    <source>
        <dbReference type="ARBA" id="ARBA00022800"/>
    </source>
</evidence>
<dbReference type="Pfam" id="PF01139">
    <property type="entry name" value="RtcB"/>
    <property type="match status" value="2"/>
</dbReference>
<comment type="cofactor">
    <cofactor evidence="1">
        <name>Mn(2+)</name>
        <dbReference type="ChEBI" id="CHEBI:29035"/>
    </cofactor>
</comment>
<evidence type="ECO:0000256" key="8">
    <source>
        <dbReference type="ARBA" id="ARBA00023211"/>
    </source>
</evidence>
<evidence type="ECO:0000256" key="1">
    <source>
        <dbReference type="ARBA" id="ARBA00001936"/>
    </source>
</evidence>
<dbReference type="GO" id="GO:0170057">
    <property type="term" value="F:RNA ligase (GTP) activity"/>
    <property type="evidence" value="ECO:0007669"/>
    <property type="project" value="UniProtKB-EC"/>
</dbReference>
<comment type="caution">
    <text evidence="10">The sequence shown here is derived from an EMBL/GenBank/DDBJ whole genome shotgun (WGS) entry which is preliminary data.</text>
</comment>
<evidence type="ECO:0000256" key="3">
    <source>
        <dbReference type="ARBA" id="ARBA00022598"/>
    </source>
</evidence>
<keyword evidence="5" id="KW-0547">Nucleotide-binding</keyword>
<evidence type="ECO:0000256" key="4">
    <source>
        <dbReference type="ARBA" id="ARBA00022723"/>
    </source>
</evidence>
<proteinExistence type="predicted"/>
<name>A0ABW5D3B3_9BACT</name>
<keyword evidence="4" id="KW-0479">Metal-binding</keyword>
<dbReference type="InterPro" id="IPR001233">
    <property type="entry name" value="RtcB"/>
</dbReference>
<accession>A0ABW5D3B3</accession>
<keyword evidence="8" id="KW-0464">Manganese</keyword>
<dbReference type="Gene3D" id="3.90.1860.10">
    <property type="entry name" value="tRNA-splicing ligase RtcB"/>
    <property type="match status" value="1"/>
</dbReference>
<organism evidence="10 11">
    <name type="scientific">Pontibacter ruber</name>
    <dbReference type="NCBI Taxonomy" id="1343895"/>
    <lineage>
        <taxon>Bacteria</taxon>
        <taxon>Pseudomonadati</taxon>
        <taxon>Bacteroidota</taxon>
        <taxon>Cytophagia</taxon>
        <taxon>Cytophagales</taxon>
        <taxon>Hymenobacteraceae</taxon>
        <taxon>Pontibacter</taxon>
    </lineage>
</organism>
<evidence type="ECO:0000313" key="11">
    <source>
        <dbReference type="Proteomes" id="UP001597374"/>
    </source>
</evidence>
<dbReference type="InterPro" id="IPR052915">
    <property type="entry name" value="RtcB-like"/>
</dbReference>